<dbReference type="SUPFAM" id="SSF54637">
    <property type="entry name" value="Thioesterase/thiol ester dehydrase-isomerase"/>
    <property type="match status" value="1"/>
</dbReference>
<dbReference type="PANTHER" id="PTHR31793">
    <property type="entry name" value="4-HYDROXYBENZOYL-COA THIOESTERASE FAMILY MEMBER"/>
    <property type="match status" value="1"/>
</dbReference>
<evidence type="ECO:0000313" key="1">
    <source>
        <dbReference type="EMBL" id="MBW8184970.1"/>
    </source>
</evidence>
<evidence type="ECO:0000313" key="2">
    <source>
        <dbReference type="Proteomes" id="UP001195963"/>
    </source>
</evidence>
<comment type="caution">
    <text evidence="1">The sequence shown here is derived from an EMBL/GenBank/DDBJ whole genome shotgun (WGS) entry which is preliminary data.</text>
</comment>
<keyword evidence="2" id="KW-1185">Reference proteome</keyword>
<sequence length="143" mass="16352">MDDFIKQYPIYTEIPVAWGEMDALQHVNNVVYFRYFESARIDFFNQINLFSELQTANIGPVLADNHARYKRPVTYPDTLLVGVTISDVQSDRFMMHYTAFSQAQQAVTTLGSSLVVMFNFKTGKKSKLTGTLLDSLKSHEKQV</sequence>
<name>A0ABS7E5N2_9GAMM</name>
<organism evidence="1 2">
    <name type="scientific">Shewanella nanhaiensis</name>
    <dbReference type="NCBI Taxonomy" id="2864872"/>
    <lineage>
        <taxon>Bacteria</taxon>
        <taxon>Pseudomonadati</taxon>
        <taxon>Pseudomonadota</taxon>
        <taxon>Gammaproteobacteria</taxon>
        <taxon>Alteromonadales</taxon>
        <taxon>Shewanellaceae</taxon>
        <taxon>Shewanella</taxon>
    </lineage>
</organism>
<dbReference type="CDD" id="cd00586">
    <property type="entry name" value="4HBT"/>
    <property type="match status" value="1"/>
</dbReference>
<dbReference type="PANTHER" id="PTHR31793:SF40">
    <property type="entry name" value="ACYL-COA THIOESTER HYDROLASE, YBGC_YBAW FAMILY"/>
    <property type="match status" value="1"/>
</dbReference>
<dbReference type="Proteomes" id="UP001195963">
    <property type="component" value="Unassembled WGS sequence"/>
</dbReference>
<protein>
    <submittedName>
        <fullName evidence="1">Acyl-CoA thioesterase</fullName>
    </submittedName>
</protein>
<reference evidence="1 2" key="1">
    <citation type="submission" date="2021-07" db="EMBL/GenBank/DDBJ databases">
        <title>Shewanella sp. nov, isolated from SCS.</title>
        <authorList>
            <person name="Cao W.R."/>
        </authorList>
    </citation>
    <scope>NUCLEOTIDE SEQUENCE [LARGE SCALE GENOMIC DNA]</scope>
    <source>
        <strain evidence="1 2">NR704-98</strain>
    </source>
</reference>
<gene>
    <name evidence="1" type="ORF">K0625_15020</name>
</gene>
<dbReference type="InterPro" id="IPR050563">
    <property type="entry name" value="4-hydroxybenzoyl-CoA_TE"/>
</dbReference>
<dbReference type="InterPro" id="IPR029069">
    <property type="entry name" value="HotDog_dom_sf"/>
</dbReference>
<dbReference type="RefSeq" id="WP_220110441.1">
    <property type="nucleotide sequence ID" value="NZ_JAHZST010000011.1"/>
</dbReference>
<dbReference type="Pfam" id="PF13279">
    <property type="entry name" value="4HBT_2"/>
    <property type="match status" value="1"/>
</dbReference>
<dbReference type="Gene3D" id="3.10.129.10">
    <property type="entry name" value="Hotdog Thioesterase"/>
    <property type="match status" value="1"/>
</dbReference>
<accession>A0ABS7E5N2</accession>
<proteinExistence type="predicted"/>
<dbReference type="EMBL" id="JAHZST010000011">
    <property type="protein sequence ID" value="MBW8184970.1"/>
    <property type="molecule type" value="Genomic_DNA"/>
</dbReference>